<dbReference type="Proteomes" id="UP000250006">
    <property type="component" value="Unassembled WGS sequence"/>
</dbReference>
<evidence type="ECO:0000313" key="4">
    <source>
        <dbReference type="Proteomes" id="UP000250006"/>
    </source>
</evidence>
<proteinExistence type="predicted"/>
<feature type="compositionally biased region" description="Basic and acidic residues" evidence="1">
    <location>
        <begin position="146"/>
        <end position="156"/>
    </location>
</feature>
<sequence length="156" mass="17568">MRFGESIRFTDRQKYLASLLSIGVVTLLLVGLIGGWVALHDRNEDGSAGLISGVVIVVIALLGWNIGYRVRERYRLRLPLWGGLDEEQARLLAQYRQWRRSGKIGEPPSSEVKHASRSVAGAAMDHVPGLSKRDRQRRAQVQAQLEQRRAKERGQD</sequence>
<name>A0ABY1VQE9_9ACTO</name>
<keyword evidence="2" id="KW-1133">Transmembrane helix</keyword>
<evidence type="ECO:0000256" key="2">
    <source>
        <dbReference type="SAM" id="Phobius"/>
    </source>
</evidence>
<dbReference type="EMBL" id="UAPQ01000008">
    <property type="protein sequence ID" value="SPT53871.1"/>
    <property type="molecule type" value="Genomic_DNA"/>
</dbReference>
<keyword evidence="2" id="KW-0812">Transmembrane</keyword>
<keyword evidence="2" id="KW-0472">Membrane</keyword>
<gene>
    <name evidence="3" type="ORF">NCTC11535_01559</name>
</gene>
<comment type="caution">
    <text evidence="3">The sequence shown here is derived from an EMBL/GenBank/DDBJ whole genome shotgun (WGS) entry which is preliminary data.</text>
</comment>
<evidence type="ECO:0000313" key="3">
    <source>
        <dbReference type="EMBL" id="SPT53871.1"/>
    </source>
</evidence>
<reference evidence="3 4" key="1">
    <citation type="submission" date="2018-06" db="EMBL/GenBank/DDBJ databases">
        <authorList>
            <consortium name="Pathogen Informatics"/>
            <person name="Doyle S."/>
        </authorList>
    </citation>
    <scope>NUCLEOTIDE SEQUENCE [LARGE SCALE GENOMIC DNA]</scope>
    <source>
        <strain evidence="3 4">NCTC11535</strain>
    </source>
</reference>
<dbReference type="RefSeq" id="WP_111836794.1">
    <property type="nucleotide sequence ID" value="NZ_UAPQ01000008.1"/>
</dbReference>
<feature type="transmembrane region" description="Helical" evidence="2">
    <location>
        <begin position="15"/>
        <end position="38"/>
    </location>
</feature>
<feature type="region of interest" description="Disordered" evidence="1">
    <location>
        <begin position="102"/>
        <end position="156"/>
    </location>
</feature>
<evidence type="ECO:0000256" key="1">
    <source>
        <dbReference type="SAM" id="MobiDB-lite"/>
    </source>
</evidence>
<organism evidence="3 4">
    <name type="scientific">Actinomyces bovis</name>
    <dbReference type="NCBI Taxonomy" id="1658"/>
    <lineage>
        <taxon>Bacteria</taxon>
        <taxon>Bacillati</taxon>
        <taxon>Actinomycetota</taxon>
        <taxon>Actinomycetes</taxon>
        <taxon>Actinomycetales</taxon>
        <taxon>Actinomycetaceae</taxon>
        <taxon>Actinomyces</taxon>
    </lineage>
</organism>
<feature type="transmembrane region" description="Helical" evidence="2">
    <location>
        <begin position="50"/>
        <end position="68"/>
    </location>
</feature>
<protein>
    <submittedName>
        <fullName evidence="3">Uncharacterized protein</fullName>
    </submittedName>
</protein>
<keyword evidence="4" id="KW-1185">Reference proteome</keyword>
<accession>A0ABY1VQE9</accession>